<dbReference type="Pfam" id="PF03083">
    <property type="entry name" value="MtN3_slv"/>
    <property type="match status" value="1"/>
</dbReference>
<keyword evidence="1" id="KW-1133">Transmembrane helix</keyword>
<dbReference type="InterPro" id="IPR004316">
    <property type="entry name" value="SWEET_rpt"/>
</dbReference>
<dbReference type="GO" id="GO:0016020">
    <property type="term" value="C:membrane"/>
    <property type="evidence" value="ECO:0007669"/>
    <property type="project" value="InterPro"/>
</dbReference>
<keyword evidence="3" id="KW-1185">Reference proteome</keyword>
<dbReference type="EMBL" id="BOPF01000023">
    <property type="protein sequence ID" value="GIJ48928.1"/>
    <property type="molecule type" value="Genomic_DNA"/>
</dbReference>
<proteinExistence type="predicted"/>
<name>A0A8J4DTF9_9ACTN</name>
<keyword evidence="1" id="KW-0812">Transmembrane</keyword>
<dbReference type="RefSeq" id="WP_203902396.1">
    <property type="nucleotide sequence ID" value="NZ_BOPF01000023.1"/>
</dbReference>
<evidence type="ECO:0000256" key="1">
    <source>
        <dbReference type="SAM" id="Phobius"/>
    </source>
</evidence>
<dbReference type="Gene3D" id="1.20.1280.290">
    <property type="match status" value="2"/>
</dbReference>
<gene>
    <name evidence="2" type="ORF">Val02_58140</name>
</gene>
<keyword evidence="1" id="KW-0472">Membrane</keyword>
<evidence type="ECO:0000313" key="2">
    <source>
        <dbReference type="EMBL" id="GIJ48928.1"/>
    </source>
</evidence>
<dbReference type="AlphaFoldDB" id="A0A8J4DTF9"/>
<feature type="transmembrane region" description="Helical" evidence="1">
    <location>
        <begin position="62"/>
        <end position="80"/>
    </location>
</feature>
<feature type="transmembrane region" description="Helical" evidence="1">
    <location>
        <begin position="168"/>
        <end position="187"/>
    </location>
</feature>
<evidence type="ECO:0000313" key="3">
    <source>
        <dbReference type="Proteomes" id="UP000619260"/>
    </source>
</evidence>
<feature type="transmembrane region" description="Helical" evidence="1">
    <location>
        <begin position="144"/>
        <end position="162"/>
    </location>
</feature>
<comment type="caution">
    <text evidence="2">The sequence shown here is derived from an EMBL/GenBank/DDBJ whole genome shotgun (WGS) entry which is preliminary data.</text>
</comment>
<sequence length="198" mass="20032">MLLSLIGLVAASIGTAVSVPQIVRLIRSSHADGVSYPTALLGVLMAGTWLAYGLASRDPAQIVANVPGLIGMVVVAVLVARRTSASRLWSALTVAGWIGIAGAAYALGGPLALGFSATVISIVRQAPQLIMVLQPGPLDGLAPTSYLLAIGSAVLWSVYGLGTAQPPVYGTALTTVAISLVVLMRTLRSDPVPAAAPA</sequence>
<protein>
    <recommendedName>
        <fullName evidence="4">Sugar transporter</fullName>
    </recommendedName>
</protein>
<accession>A0A8J4DTF9</accession>
<feature type="transmembrane region" description="Helical" evidence="1">
    <location>
        <begin position="34"/>
        <end position="55"/>
    </location>
</feature>
<reference evidence="2" key="1">
    <citation type="submission" date="2021-01" db="EMBL/GenBank/DDBJ databases">
        <title>Whole genome shotgun sequence of Virgisporangium aliadipatigenens NBRC 105644.</title>
        <authorList>
            <person name="Komaki H."/>
            <person name="Tamura T."/>
        </authorList>
    </citation>
    <scope>NUCLEOTIDE SEQUENCE</scope>
    <source>
        <strain evidence="2">NBRC 105644</strain>
    </source>
</reference>
<dbReference type="Proteomes" id="UP000619260">
    <property type="component" value="Unassembled WGS sequence"/>
</dbReference>
<evidence type="ECO:0008006" key="4">
    <source>
        <dbReference type="Google" id="ProtNLM"/>
    </source>
</evidence>
<organism evidence="2 3">
    <name type="scientific">Virgisporangium aliadipatigenens</name>
    <dbReference type="NCBI Taxonomy" id="741659"/>
    <lineage>
        <taxon>Bacteria</taxon>
        <taxon>Bacillati</taxon>
        <taxon>Actinomycetota</taxon>
        <taxon>Actinomycetes</taxon>
        <taxon>Micromonosporales</taxon>
        <taxon>Micromonosporaceae</taxon>
        <taxon>Virgisporangium</taxon>
    </lineage>
</organism>